<accession>A0A0S4JAF0</accession>
<feature type="region of interest" description="Disordered" evidence="1">
    <location>
        <begin position="440"/>
        <end position="463"/>
    </location>
</feature>
<keyword evidence="3" id="KW-1185">Reference proteome</keyword>
<evidence type="ECO:0000313" key="3">
    <source>
        <dbReference type="Proteomes" id="UP000051952"/>
    </source>
</evidence>
<feature type="compositionally biased region" description="Polar residues" evidence="1">
    <location>
        <begin position="708"/>
        <end position="717"/>
    </location>
</feature>
<feature type="compositionally biased region" description="Low complexity" evidence="1">
    <location>
        <begin position="1"/>
        <end position="16"/>
    </location>
</feature>
<proteinExistence type="predicted"/>
<feature type="compositionally biased region" description="Basic and acidic residues" evidence="1">
    <location>
        <begin position="41"/>
        <end position="56"/>
    </location>
</feature>
<protein>
    <submittedName>
        <fullName evidence="2">Uncharacterized protein</fullName>
    </submittedName>
</protein>
<dbReference type="Proteomes" id="UP000051952">
    <property type="component" value="Unassembled WGS sequence"/>
</dbReference>
<feature type="compositionally biased region" description="Polar residues" evidence="1">
    <location>
        <begin position="31"/>
        <end position="40"/>
    </location>
</feature>
<dbReference type="AlphaFoldDB" id="A0A0S4JAF0"/>
<dbReference type="VEuPathDB" id="TriTrypDB:BSAL_15490"/>
<feature type="compositionally biased region" description="Low complexity" evidence="1">
    <location>
        <begin position="682"/>
        <end position="691"/>
    </location>
</feature>
<feature type="region of interest" description="Disordered" evidence="1">
    <location>
        <begin position="129"/>
        <end position="174"/>
    </location>
</feature>
<feature type="compositionally biased region" description="Polar residues" evidence="1">
    <location>
        <begin position="866"/>
        <end position="881"/>
    </location>
</feature>
<sequence length="881" mass="94937">MVLSSAANNRAARPSPTKNNAPVLSNGIKAVSTSSSSSLGEQRDTKRAKDITDLQRRLSHLTSAIDDTLQRGGGEKRAAASPAPMRPPSSTSTPAVVVEADSRKPSAAPAPSTTIDTIPTTRVFSLVSRSTSSASTTNYSRGASATAQQQQNSNNVAASTEASARPRSPQQRRRLMSPDLIHSSGRGEMAPLEALSAPVTTAAIPSHHHHDQVDALLDDEPVALARTAKPHHNNNNPPPPRTQLVLEDPLPALRDEESDIRLRIAALKRIEAEKMELIAHQKRLIELDNERHRLEDERRRGRTSRGRSGSLLSSAASPAAGAMLSLSPQPQRSVHHNNEAFGTDDEVDREMIAVDHQELRSTHQLTTTTVRAVTPPRSATAPSSNTGAGASSSLSSVFRYHTSRSPSPILRFQSASPSSQAREESTHRVLRNAIAASSNHGGGGLLNNSGQHLPSTTSGGGGPRWIPTAKGDQRFVCRELLVERGIDAKVLTGHDRAIPCKVHLSPNHQELLALPVDETGGLMTESHHFPLRGAALLYPNGVIQHTWIPRRVHVSGVVVGNRAKSVLLAKGCPHFISNARENRPRLYLVVGGDAYSDEATLLVLQFGSRLEWLCVLLGLHGAMWPDGKPPLTPGRALWLYACHAVTQLQWEANTTSDNLWHQSRRRSRSADPHQGLSRNNTPHHQQQQPQQALFHRSSTPPPQPRGESLSTPMNTSHRFAVPPTPTASISPLRPTAVSSGATHHPLQHVTLSSNTSDARSTLAAPSQLSRVYPSSANRPIVGLQATQMMMQQQQQQPSGVGRGPNPAAAPLATLPNGFVLVGSSSSNASSFQQPHRMVSQQQQQQQQQPSVPGTSAPRSTFFPKSLSRQSGGRQSVLQYGY</sequence>
<feature type="region of interest" description="Disordered" evidence="1">
    <location>
        <begin position="1"/>
        <end position="115"/>
    </location>
</feature>
<feature type="region of interest" description="Disordered" evidence="1">
    <location>
        <begin position="788"/>
        <end position="811"/>
    </location>
</feature>
<feature type="region of interest" description="Disordered" evidence="1">
    <location>
        <begin position="295"/>
        <end position="345"/>
    </location>
</feature>
<reference evidence="3" key="1">
    <citation type="submission" date="2015-09" db="EMBL/GenBank/DDBJ databases">
        <authorList>
            <consortium name="Pathogen Informatics"/>
        </authorList>
    </citation>
    <scope>NUCLEOTIDE SEQUENCE [LARGE SCALE GENOMIC DNA]</scope>
    <source>
        <strain evidence="3">Lake Konstanz</strain>
    </source>
</reference>
<name>A0A0S4JAF0_BODSA</name>
<dbReference type="EMBL" id="CYKH01001645">
    <property type="protein sequence ID" value="CUG88454.1"/>
    <property type="molecule type" value="Genomic_DNA"/>
</dbReference>
<feature type="compositionally biased region" description="Low complexity" evidence="1">
    <location>
        <begin position="129"/>
        <end position="169"/>
    </location>
</feature>
<feature type="compositionally biased region" description="Polar residues" evidence="1">
    <location>
        <begin position="849"/>
        <end position="858"/>
    </location>
</feature>
<feature type="compositionally biased region" description="Low complexity" evidence="1">
    <location>
        <begin position="306"/>
        <end position="327"/>
    </location>
</feature>
<feature type="compositionally biased region" description="Low complexity" evidence="1">
    <location>
        <begin position="79"/>
        <end position="95"/>
    </location>
</feature>
<organism evidence="2 3">
    <name type="scientific">Bodo saltans</name>
    <name type="common">Flagellated protozoan</name>
    <dbReference type="NCBI Taxonomy" id="75058"/>
    <lineage>
        <taxon>Eukaryota</taxon>
        <taxon>Discoba</taxon>
        <taxon>Euglenozoa</taxon>
        <taxon>Kinetoplastea</taxon>
        <taxon>Metakinetoplastina</taxon>
        <taxon>Eubodonida</taxon>
        <taxon>Bodonidae</taxon>
        <taxon>Bodo</taxon>
    </lineage>
</organism>
<evidence type="ECO:0000256" key="1">
    <source>
        <dbReference type="SAM" id="MobiDB-lite"/>
    </source>
</evidence>
<feature type="region of interest" description="Disordered" evidence="1">
    <location>
        <begin position="370"/>
        <end position="392"/>
    </location>
</feature>
<gene>
    <name evidence="2" type="ORF">BSAL_15490</name>
</gene>
<evidence type="ECO:0000313" key="2">
    <source>
        <dbReference type="EMBL" id="CUG88454.1"/>
    </source>
</evidence>
<feature type="region of interest" description="Disordered" evidence="1">
    <location>
        <begin position="825"/>
        <end position="881"/>
    </location>
</feature>
<feature type="compositionally biased region" description="Polar residues" evidence="1">
    <location>
        <begin position="380"/>
        <end position="392"/>
    </location>
</feature>
<feature type="region of interest" description="Disordered" evidence="1">
    <location>
        <begin position="659"/>
        <end position="741"/>
    </location>
</feature>